<keyword evidence="2" id="KW-1185">Reference proteome</keyword>
<evidence type="ECO:0000313" key="1">
    <source>
        <dbReference type="EMBL" id="SCL21321.1"/>
    </source>
</evidence>
<organism evidence="1 2">
    <name type="scientific">Micromonospora pallida</name>
    <dbReference type="NCBI Taxonomy" id="145854"/>
    <lineage>
        <taxon>Bacteria</taxon>
        <taxon>Bacillati</taxon>
        <taxon>Actinomycetota</taxon>
        <taxon>Actinomycetes</taxon>
        <taxon>Micromonosporales</taxon>
        <taxon>Micromonosporaceae</taxon>
        <taxon>Micromonospora</taxon>
    </lineage>
</organism>
<proteinExistence type="predicted"/>
<dbReference type="EMBL" id="FMHW01000002">
    <property type="protein sequence ID" value="SCL21321.1"/>
    <property type="molecule type" value="Genomic_DNA"/>
</dbReference>
<name>A0A1C6RVR9_9ACTN</name>
<reference evidence="2" key="1">
    <citation type="submission" date="2016-06" db="EMBL/GenBank/DDBJ databases">
        <authorList>
            <person name="Varghese N."/>
            <person name="Submissions Spin"/>
        </authorList>
    </citation>
    <scope>NUCLEOTIDE SEQUENCE [LARGE SCALE GENOMIC DNA]</scope>
    <source>
        <strain evidence="2">DSM 43817</strain>
    </source>
</reference>
<sequence length="38" mass="4273">MLLLSAEGVCYHGRIALVGEVLMPYVVRGTSVRRQLER</sequence>
<dbReference type="AlphaFoldDB" id="A0A1C6RVR9"/>
<dbReference type="Proteomes" id="UP000198959">
    <property type="component" value="Unassembled WGS sequence"/>
</dbReference>
<accession>A0A1C6RVR9</accession>
<gene>
    <name evidence="1" type="ORF">GA0074692_1146</name>
</gene>
<protein>
    <submittedName>
        <fullName evidence="1">Uncharacterized protein</fullName>
    </submittedName>
</protein>
<evidence type="ECO:0000313" key="2">
    <source>
        <dbReference type="Proteomes" id="UP000198959"/>
    </source>
</evidence>